<dbReference type="HOGENOM" id="CLU_103041_2_0_1"/>
<gene>
    <name evidence="1" type="ORF">M404DRAFT_67266</name>
</gene>
<feature type="non-terminal residue" evidence="1">
    <location>
        <position position="1"/>
    </location>
</feature>
<reference evidence="2" key="2">
    <citation type="submission" date="2015-01" db="EMBL/GenBank/DDBJ databases">
        <title>Evolutionary Origins and Diversification of the Mycorrhizal Mutualists.</title>
        <authorList>
            <consortium name="DOE Joint Genome Institute"/>
            <consortium name="Mycorrhizal Genomics Consortium"/>
            <person name="Kohler A."/>
            <person name="Kuo A."/>
            <person name="Nagy L.G."/>
            <person name="Floudas D."/>
            <person name="Copeland A."/>
            <person name="Barry K.W."/>
            <person name="Cichocki N."/>
            <person name="Veneault-Fourrey C."/>
            <person name="LaButti K."/>
            <person name="Lindquist E.A."/>
            <person name="Lipzen A."/>
            <person name="Lundell T."/>
            <person name="Morin E."/>
            <person name="Murat C."/>
            <person name="Riley R."/>
            <person name="Ohm R."/>
            <person name="Sun H."/>
            <person name="Tunlid A."/>
            <person name="Henrissat B."/>
            <person name="Grigoriev I.V."/>
            <person name="Hibbett D.S."/>
            <person name="Martin F."/>
        </authorList>
    </citation>
    <scope>NUCLEOTIDE SEQUENCE [LARGE SCALE GENOMIC DNA]</scope>
    <source>
        <strain evidence="2">Marx 270</strain>
    </source>
</reference>
<evidence type="ECO:0000313" key="1">
    <source>
        <dbReference type="EMBL" id="KIN95608.1"/>
    </source>
</evidence>
<evidence type="ECO:0000313" key="2">
    <source>
        <dbReference type="Proteomes" id="UP000054217"/>
    </source>
</evidence>
<dbReference type="EMBL" id="KN832064">
    <property type="protein sequence ID" value="KIN95608.1"/>
    <property type="molecule type" value="Genomic_DNA"/>
</dbReference>
<name>A0A0C3NJP8_PISTI</name>
<sequence length="125" mass="14309">LHPRINNYNDVVLFLLQCNMDIKHIGSGTAAKALTYYISDYITKNELQVHVGLQAIRAAIDSHSLHFSGNINASPAMHKRNLLTKTVNAMMGRWEISHQQVMSYLVGSGDHYCNHQFRTVRFYEF</sequence>
<organism evidence="1 2">
    <name type="scientific">Pisolithus tinctorius Marx 270</name>
    <dbReference type="NCBI Taxonomy" id="870435"/>
    <lineage>
        <taxon>Eukaryota</taxon>
        <taxon>Fungi</taxon>
        <taxon>Dikarya</taxon>
        <taxon>Basidiomycota</taxon>
        <taxon>Agaricomycotina</taxon>
        <taxon>Agaricomycetes</taxon>
        <taxon>Agaricomycetidae</taxon>
        <taxon>Boletales</taxon>
        <taxon>Sclerodermatineae</taxon>
        <taxon>Pisolithaceae</taxon>
        <taxon>Pisolithus</taxon>
    </lineage>
</organism>
<dbReference type="STRING" id="870435.A0A0C3NJP8"/>
<feature type="non-terminal residue" evidence="1">
    <location>
        <position position="125"/>
    </location>
</feature>
<accession>A0A0C3NJP8</accession>
<keyword evidence="2" id="KW-1185">Reference proteome</keyword>
<dbReference type="InParanoid" id="A0A0C3NJP8"/>
<dbReference type="OrthoDB" id="3267861at2759"/>
<dbReference type="AlphaFoldDB" id="A0A0C3NJP8"/>
<proteinExistence type="predicted"/>
<protein>
    <submittedName>
        <fullName evidence="1">Uncharacterized protein</fullName>
    </submittedName>
</protein>
<reference evidence="1 2" key="1">
    <citation type="submission" date="2014-04" db="EMBL/GenBank/DDBJ databases">
        <authorList>
            <consortium name="DOE Joint Genome Institute"/>
            <person name="Kuo A."/>
            <person name="Kohler A."/>
            <person name="Costa M.D."/>
            <person name="Nagy L.G."/>
            <person name="Floudas D."/>
            <person name="Copeland A."/>
            <person name="Barry K.W."/>
            <person name="Cichocki N."/>
            <person name="Veneault-Fourrey C."/>
            <person name="LaButti K."/>
            <person name="Lindquist E.A."/>
            <person name="Lipzen A."/>
            <person name="Lundell T."/>
            <person name="Morin E."/>
            <person name="Murat C."/>
            <person name="Sun H."/>
            <person name="Tunlid A."/>
            <person name="Henrissat B."/>
            <person name="Grigoriev I.V."/>
            <person name="Hibbett D.S."/>
            <person name="Martin F."/>
            <person name="Nordberg H.P."/>
            <person name="Cantor M.N."/>
            <person name="Hua S.X."/>
        </authorList>
    </citation>
    <scope>NUCLEOTIDE SEQUENCE [LARGE SCALE GENOMIC DNA]</scope>
    <source>
        <strain evidence="1 2">Marx 270</strain>
    </source>
</reference>
<dbReference type="Proteomes" id="UP000054217">
    <property type="component" value="Unassembled WGS sequence"/>
</dbReference>